<reference evidence="3" key="1">
    <citation type="journal article" date="2014" name="Stand. Genomic Sci.">
        <title>Genome sequence of the exopolysaccharide-producing Salipiger mucosus type strain (DSM 16094(T)), a moderately halophilic member of the Roseobacter clade.</title>
        <authorList>
            <person name="Riedel T."/>
            <person name="Spring S."/>
            <person name="Fiebig A."/>
            <person name="Petersen J."/>
            <person name="Kyrpides N.C."/>
            <person name="Goker M."/>
            <person name="Klenk H.P."/>
        </authorList>
    </citation>
    <scope>NUCLEOTIDE SEQUENCE [LARGE SCALE GENOMIC DNA]</scope>
    <source>
        <strain evidence="3">DSM 16094</strain>
    </source>
</reference>
<protein>
    <submittedName>
        <fullName evidence="2">Uncharacterized protein</fullName>
    </submittedName>
</protein>
<dbReference type="AlphaFoldDB" id="S9QEZ3"/>
<organism evidence="2 3">
    <name type="scientific">Salipiger mucosus DSM 16094</name>
    <dbReference type="NCBI Taxonomy" id="1123237"/>
    <lineage>
        <taxon>Bacteria</taxon>
        <taxon>Pseudomonadati</taxon>
        <taxon>Pseudomonadota</taxon>
        <taxon>Alphaproteobacteria</taxon>
        <taxon>Rhodobacterales</taxon>
        <taxon>Roseobacteraceae</taxon>
        <taxon>Salipiger</taxon>
    </lineage>
</organism>
<dbReference type="Proteomes" id="UP000015347">
    <property type="component" value="Unassembled WGS sequence"/>
</dbReference>
<keyword evidence="3" id="KW-1185">Reference proteome</keyword>
<dbReference type="EMBL" id="APVH01000041">
    <property type="protein sequence ID" value="EPX78118.1"/>
    <property type="molecule type" value="Genomic_DNA"/>
</dbReference>
<feature type="coiled-coil region" evidence="1">
    <location>
        <begin position="26"/>
        <end position="53"/>
    </location>
</feature>
<dbReference type="HOGENOM" id="CLU_2702683_0_0_5"/>
<gene>
    <name evidence="2" type="ORF">Salmuc_04465</name>
</gene>
<evidence type="ECO:0000313" key="2">
    <source>
        <dbReference type="EMBL" id="EPX78118.1"/>
    </source>
</evidence>
<proteinExistence type="predicted"/>
<sequence>MENELASVAAQVDLLARSASTDDGEIDELLTNADAEREHLEILNDEAARINSDVQIRISALRSVLQGIVGSER</sequence>
<evidence type="ECO:0000313" key="3">
    <source>
        <dbReference type="Proteomes" id="UP000015347"/>
    </source>
</evidence>
<accession>S9QEZ3</accession>
<keyword evidence="1" id="KW-0175">Coiled coil</keyword>
<name>S9QEZ3_9RHOB</name>
<evidence type="ECO:0000256" key="1">
    <source>
        <dbReference type="SAM" id="Coils"/>
    </source>
</evidence>
<comment type="caution">
    <text evidence="2">The sequence shown here is derived from an EMBL/GenBank/DDBJ whole genome shotgun (WGS) entry which is preliminary data.</text>
</comment>